<feature type="signal peptide" evidence="2">
    <location>
        <begin position="1"/>
        <end position="21"/>
    </location>
</feature>
<dbReference type="Proteomes" id="UP000053660">
    <property type="component" value="Unassembled WGS sequence"/>
</dbReference>
<dbReference type="AlphaFoldDB" id="A0A0B1TLT8"/>
<feature type="compositionally biased region" description="Basic and acidic residues" evidence="1">
    <location>
        <begin position="54"/>
        <end position="69"/>
    </location>
</feature>
<name>A0A0B1TLT8_OESDE</name>
<evidence type="ECO:0000313" key="3">
    <source>
        <dbReference type="EMBL" id="KHJ98518.1"/>
    </source>
</evidence>
<dbReference type="EMBL" id="KN549302">
    <property type="protein sequence ID" value="KHJ98518.1"/>
    <property type="molecule type" value="Genomic_DNA"/>
</dbReference>
<evidence type="ECO:0000313" key="4">
    <source>
        <dbReference type="Proteomes" id="UP000053660"/>
    </source>
</evidence>
<feature type="region of interest" description="Disordered" evidence="1">
    <location>
        <begin position="22"/>
        <end position="76"/>
    </location>
</feature>
<keyword evidence="4" id="KW-1185">Reference proteome</keyword>
<dbReference type="OrthoDB" id="10540711at2759"/>
<proteinExistence type="predicted"/>
<organism evidence="3 4">
    <name type="scientific">Oesophagostomum dentatum</name>
    <name type="common">Nodular worm</name>
    <dbReference type="NCBI Taxonomy" id="61180"/>
    <lineage>
        <taxon>Eukaryota</taxon>
        <taxon>Metazoa</taxon>
        <taxon>Ecdysozoa</taxon>
        <taxon>Nematoda</taxon>
        <taxon>Chromadorea</taxon>
        <taxon>Rhabditida</taxon>
        <taxon>Rhabditina</taxon>
        <taxon>Rhabditomorpha</taxon>
        <taxon>Strongyloidea</taxon>
        <taxon>Strongylidae</taxon>
        <taxon>Oesophagostomum</taxon>
    </lineage>
</organism>
<gene>
    <name evidence="3" type="ORF">OESDEN_01492</name>
</gene>
<accession>A0A0B1TLT8</accession>
<reference evidence="3 4" key="1">
    <citation type="submission" date="2014-03" db="EMBL/GenBank/DDBJ databases">
        <title>Draft genome of the hookworm Oesophagostomum dentatum.</title>
        <authorList>
            <person name="Mitreva M."/>
        </authorList>
    </citation>
    <scope>NUCLEOTIDE SEQUENCE [LARGE SCALE GENOMIC DNA]</scope>
    <source>
        <strain evidence="3 4">OD-Hann</strain>
    </source>
</reference>
<sequence>MRLRTCLLIALAVFLVIGVDGARDRKKSKNRHRDNENTAETEEEGPRSGSFFGEGKDDRRKEQKEDRGKGLQRKNS</sequence>
<keyword evidence="2" id="KW-0732">Signal</keyword>
<feature type="chain" id="PRO_5002082302" evidence="2">
    <location>
        <begin position="22"/>
        <end position="76"/>
    </location>
</feature>
<protein>
    <submittedName>
        <fullName evidence="3">Uncharacterized protein</fullName>
    </submittedName>
</protein>
<evidence type="ECO:0000256" key="1">
    <source>
        <dbReference type="SAM" id="MobiDB-lite"/>
    </source>
</evidence>
<evidence type="ECO:0000256" key="2">
    <source>
        <dbReference type="SAM" id="SignalP"/>
    </source>
</evidence>